<gene>
    <name evidence="2" type="ORF">PSAL00342_LOCUS1914</name>
</gene>
<name>A0A7S3UAF9_9CHLO</name>
<evidence type="ECO:0000256" key="1">
    <source>
        <dbReference type="SAM" id="MobiDB-lite"/>
    </source>
</evidence>
<dbReference type="AlphaFoldDB" id="A0A7S3UAF9"/>
<evidence type="ECO:0000313" key="2">
    <source>
        <dbReference type="EMBL" id="CAE0608097.1"/>
    </source>
</evidence>
<protein>
    <submittedName>
        <fullName evidence="2">Uncharacterized protein</fullName>
    </submittedName>
</protein>
<sequence length="120" mass="13399">MATSMQMDGENGFRTDNADNSHRSTHWLGNENLSERQSTLASTCSPVFATATEISKVNSVVLDGRWLTGQCTEMALEMIIQPTTQGRTMLRSMSGWKRTLHFFKPEALTHEGYIGVPCEE</sequence>
<accession>A0A7S3UAF9</accession>
<dbReference type="EMBL" id="HBIS01002156">
    <property type="protein sequence ID" value="CAE0608097.1"/>
    <property type="molecule type" value="Transcribed_RNA"/>
</dbReference>
<feature type="region of interest" description="Disordered" evidence="1">
    <location>
        <begin position="1"/>
        <end position="31"/>
    </location>
</feature>
<feature type="compositionally biased region" description="Basic and acidic residues" evidence="1">
    <location>
        <begin position="11"/>
        <end position="22"/>
    </location>
</feature>
<reference evidence="2" key="1">
    <citation type="submission" date="2021-01" db="EMBL/GenBank/DDBJ databases">
        <authorList>
            <person name="Corre E."/>
            <person name="Pelletier E."/>
            <person name="Niang G."/>
            <person name="Scheremetjew M."/>
            <person name="Finn R."/>
            <person name="Kale V."/>
            <person name="Holt S."/>
            <person name="Cochrane G."/>
            <person name="Meng A."/>
            <person name="Brown T."/>
            <person name="Cohen L."/>
        </authorList>
    </citation>
    <scope>NUCLEOTIDE SEQUENCE</scope>
    <source>
        <strain evidence="2">CCMP1897</strain>
    </source>
</reference>
<organism evidence="2">
    <name type="scientific">Picocystis salinarum</name>
    <dbReference type="NCBI Taxonomy" id="88271"/>
    <lineage>
        <taxon>Eukaryota</taxon>
        <taxon>Viridiplantae</taxon>
        <taxon>Chlorophyta</taxon>
        <taxon>Picocystophyceae</taxon>
        <taxon>Picocystales</taxon>
        <taxon>Picocystaceae</taxon>
        <taxon>Picocystis</taxon>
    </lineage>
</organism>
<proteinExistence type="predicted"/>